<feature type="compositionally biased region" description="Low complexity" evidence="1">
    <location>
        <begin position="256"/>
        <end position="267"/>
    </location>
</feature>
<proteinExistence type="predicted"/>
<evidence type="ECO:0000313" key="2">
    <source>
        <dbReference type="EMBL" id="KAJ7718490.1"/>
    </source>
</evidence>
<protein>
    <submittedName>
        <fullName evidence="2">Uncharacterized protein</fullName>
    </submittedName>
</protein>
<name>A0AAD7HEN3_9AGAR</name>
<reference evidence="2" key="1">
    <citation type="submission" date="2023-03" db="EMBL/GenBank/DDBJ databases">
        <title>Massive genome expansion in bonnet fungi (Mycena s.s.) driven by repeated elements and novel gene families across ecological guilds.</title>
        <authorList>
            <consortium name="Lawrence Berkeley National Laboratory"/>
            <person name="Harder C.B."/>
            <person name="Miyauchi S."/>
            <person name="Viragh M."/>
            <person name="Kuo A."/>
            <person name="Thoen E."/>
            <person name="Andreopoulos B."/>
            <person name="Lu D."/>
            <person name="Skrede I."/>
            <person name="Drula E."/>
            <person name="Henrissat B."/>
            <person name="Morin E."/>
            <person name="Kohler A."/>
            <person name="Barry K."/>
            <person name="LaButti K."/>
            <person name="Morin E."/>
            <person name="Salamov A."/>
            <person name="Lipzen A."/>
            <person name="Mereny Z."/>
            <person name="Hegedus B."/>
            <person name="Baldrian P."/>
            <person name="Stursova M."/>
            <person name="Weitz H."/>
            <person name="Taylor A."/>
            <person name="Grigoriev I.V."/>
            <person name="Nagy L.G."/>
            <person name="Martin F."/>
            <person name="Kauserud H."/>
        </authorList>
    </citation>
    <scope>NUCLEOTIDE SEQUENCE</scope>
    <source>
        <strain evidence="2">CBHHK188m</strain>
    </source>
</reference>
<feature type="region of interest" description="Disordered" evidence="1">
    <location>
        <begin position="134"/>
        <end position="170"/>
    </location>
</feature>
<organism evidence="2 3">
    <name type="scientific">Mycena maculata</name>
    <dbReference type="NCBI Taxonomy" id="230809"/>
    <lineage>
        <taxon>Eukaryota</taxon>
        <taxon>Fungi</taxon>
        <taxon>Dikarya</taxon>
        <taxon>Basidiomycota</taxon>
        <taxon>Agaricomycotina</taxon>
        <taxon>Agaricomycetes</taxon>
        <taxon>Agaricomycetidae</taxon>
        <taxon>Agaricales</taxon>
        <taxon>Marasmiineae</taxon>
        <taxon>Mycenaceae</taxon>
        <taxon>Mycena</taxon>
    </lineage>
</organism>
<dbReference type="AlphaFoldDB" id="A0AAD7HEN3"/>
<evidence type="ECO:0000313" key="3">
    <source>
        <dbReference type="Proteomes" id="UP001215280"/>
    </source>
</evidence>
<evidence type="ECO:0000256" key="1">
    <source>
        <dbReference type="SAM" id="MobiDB-lite"/>
    </source>
</evidence>
<accession>A0AAD7HEN3</accession>
<feature type="compositionally biased region" description="Basic and acidic residues" evidence="1">
    <location>
        <begin position="474"/>
        <end position="488"/>
    </location>
</feature>
<dbReference type="EMBL" id="JARJLG010000305">
    <property type="protein sequence ID" value="KAJ7718490.1"/>
    <property type="molecule type" value="Genomic_DNA"/>
</dbReference>
<dbReference type="Proteomes" id="UP001215280">
    <property type="component" value="Unassembled WGS sequence"/>
</dbReference>
<feature type="compositionally biased region" description="Gly residues" evidence="1">
    <location>
        <begin position="271"/>
        <end position="282"/>
    </location>
</feature>
<feature type="region of interest" description="Disordered" evidence="1">
    <location>
        <begin position="230"/>
        <end position="282"/>
    </location>
</feature>
<feature type="region of interest" description="Disordered" evidence="1">
    <location>
        <begin position="474"/>
        <end position="523"/>
    </location>
</feature>
<sequence>MSPSWKTPGLGYGLDDMDTMDEATAGQGLDDELLWDFERDAERSAASSSFGRGLLWDGSRLQAEERERGEPEIRRALTKELDALEPVDRAVMLAQLEEMTPARLEEENTLAESRRVMHRINVGFVAWAAYEASDDEGDYDTGEEGKGKGRAPNRTMTPFARPPPLPQTTPPPLPRLLPAMSPPLAALMPPAPAPGIGSSRPWPHATAVLKRPEDHWEAEGPVLEGVSRAERPAPQTVPAAKTVSNPAPNPVPNAPPVTKEGAALKKAAGPKKGGAGDKAGGGVAEWELQDTSDWENWTEELKNAYKALARARDWERLIALERGWGFLEKGMLSAPAGHDTKRPSEIPQFMRAAHRWGSEVVLTSKGGPSEEEGTFAKRWWMWWRRAQPPAWDTDKTDWQSPREVEEEEWDGIAKMHGRNGMLMYVGALLWWGEAAAAHEDSMRLLADWLLAVVEVTRVLDAALKRISPLVEKIESEKKKSGAKDKQTEVKTVTTRGTKRKEPSSGGGKENEEPRRKRTRAAGN</sequence>
<feature type="region of interest" description="Disordered" evidence="1">
    <location>
        <begin position="1"/>
        <end position="22"/>
    </location>
</feature>
<gene>
    <name evidence="2" type="ORF">DFH07DRAFT_784925</name>
</gene>
<keyword evidence="3" id="KW-1185">Reference proteome</keyword>
<feature type="compositionally biased region" description="Pro residues" evidence="1">
    <location>
        <begin position="160"/>
        <end position="170"/>
    </location>
</feature>
<comment type="caution">
    <text evidence="2">The sequence shown here is derived from an EMBL/GenBank/DDBJ whole genome shotgun (WGS) entry which is preliminary data.</text>
</comment>